<dbReference type="RefSeq" id="XP_022508480.1">
    <property type="nucleotide sequence ID" value="XM_022659197.1"/>
</dbReference>
<gene>
    <name evidence="2" type="ORF">AYO21_09259</name>
</gene>
<dbReference type="Proteomes" id="UP000077002">
    <property type="component" value="Unassembled WGS sequence"/>
</dbReference>
<organism evidence="2 3">
    <name type="scientific">Fonsecaea monophora</name>
    <dbReference type="NCBI Taxonomy" id="254056"/>
    <lineage>
        <taxon>Eukaryota</taxon>
        <taxon>Fungi</taxon>
        <taxon>Dikarya</taxon>
        <taxon>Ascomycota</taxon>
        <taxon>Pezizomycotina</taxon>
        <taxon>Eurotiomycetes</taxon>
        <taxon>Chaetothyriomycetidae</taxon>
        <taxon>Chaetothyriales</taxon>
        <taxon>Herpotrichiellaceae</taxon>
        <taxon>Fonsecaea</taxon>
    </lineage>
</organism>
<feature type="compositionally biased region" description="Low complexity" evidence="1">
    <location>
        <begin position="76"/>
        <end position="91"/>
    </location>
</feature>
<name>A0A177EX43_9EURO</name>
<dbReference type="GeneID" id="34604397"/>
<evidence type="ECO:0000256" key="1">
    <source>
        <dbReference type="SAM" id="MobiDB-lite"/>
    </source>
</evidence>
<keyword evidence="3" id="KW-1185">Reference proteome</keyword>
<reference evidence="2 3" key="1">
    <citation type="submission" date="2016-03" db="EMBL/GenBank/DDBJ databases">
        <title>Draft genome sequence of the Fonsecaea monophora CBS 269.37.</title>
        <authorList>
            <person name="Bombassaro A."/>
            <person name="Vinicius W.A."/>
            <person name="De Hoog S."/>
            <person name="Sun J."/>
            <person name="Souza E.M."/>
            <person name="Raittz R.T."/>
            <person name="Costa F."/>
            <person name="Leao A.C."/>
            <person name="Tadra-Sfeir M.Z."/>
            <person name="Baura V."/>
            <person name="Balsanelli E."/>
            <person name="Pedrosa F.O."/>
            <person name="Moreno L.F."/>
            <person name="Steffens M.B."/>
            <person name="Xi L."/>
            <person name="Bocca A.L."/>
            <person name="Felipe M.S."/>
            <person name="Teixeira M."/>
            <person name="Telles Filho F.Q."/>
            <person name="Azevedo C.M."/>
            <person name="Gomes R."/>
            <person name="Vicente V.A."/>
        </authorList>
    </citation>
    <scope>NUCLEOTIDE SEQUENCE [LARGE SCALE GENOMIC DNA]</scope>
    <source>
        <strain evidence="2 3">CBS 269.37</strain>
    </source>
</reference>
<feature type="compositionally biased region" description="Polar residues" evidence="1">
    <location>
        <begin position="168"/>
        <end position="182"/>
    </location>
</feature>
<accession>A0A177EX43</accession>
<evidence type="ECO:0000313" key="2">
    <source>
        <dbReference type="EMBL" id="OAG36528.1"/>
    </source>
</evidence>
<comment type="caution">
    <text evidence="2">The sequence shown here is derived from an EMBL/GenBank/DDBJ whole genome shotgun (WGS) entry which is preliminary data.</text>
</comment>
<dbReference type="AlphaFoldDB" id="A0A177EX43"/>
<evidence type="ECO:0000313" key="3">
    <source>
        <dbReference type="Proteomes" id="UP000077002"/>
    </source>
</evidence>
<proteinExistence type="predicted"/>
<dbReference type="EMBL" id="LVKK01000089">
    <property type="protein sequence ID" value="OAG36528.1"/>
    <property type="molecule type" value="Genomic_DNA"/>
</dbReference>
<feature type="region of interest" description="Disordered" evidence="1">
    <location>
        <begin position="76"/>
        <end position="107"/>
    </location>
</feature>
<sequence length="182" mass="19875">MPHTHGTTTTGEQSVVTDLEVIDAFSMASGHFDTCSAVHITNDQEESADRWIDQTKIKDQDRNIIPSLFPSRRILPPSNSIPFSSLSSSSPRHGRAHARSSPPTAKQKLQAIEIPADDAASGWHDEFTKHLHMSSIKGKEERDSVYLDMQGVAAADDDDGNTAPMRPQSDSDQNEQLSALPA</sequence>
<protein>
    <submittedName>
        <fullName evidence="2">Uncharacterized protein</fullName>
    </submittedName>
</protein>
<feature type="region of interest" description="Disordered" evidence="1">
    <location>
        <begin position="133"/>
        <end position="182"/>
    </location>
</feature>